<feature type="transmembrane region" description="Helical" evidence="1">
    <location>
        <begin position="139"/>
        <end position="161"/>
    </location>
</feature>
<dbReference type="EMBL" id="NHNI01000001">
    <property type="protein sequence ID" value="OZY87578.1"/>
    <property type="molecule type" value="Genomic_DNA"/>
</dbReference>
<keyword evidence="1" id="KW-1133">Transmembrane helix</keyword>
<keyword evidence="4" id="KW-1185">Reference proteome</keyword>
<dbReference type="InterPro" id="IPR021994">
    <property type="entry name" value="DUF3592"/>
</dbReference>
<evidence type="ECO:0000313" key="4">
    <source>
        <dbReference type="Proteomes" id="UP000216101"/>
    </source>
</evidence>
<evidence type="ECO:0000256" key="1">
    <source>
        <dbReference type="SAM" id="Phobius"/>
    </source>
</evidence>
<feature type="transmembrane region" description="Helical" evidence="1">
    <location>
        <begin position="12"/>
        <end position="35"/>
    </location>
</feature>
<dbReference type="Proteomes" id="UP000216101">
    <property type="component" value="Unassembled WGS sequence"/>
</dbReference>
<comment type="caution">
    <text evidence="3">The sequence shown here is derived from an EMBL/GenBank/DDBJ whole genome shotgun (WGS) entry which is preliminary data.</text>
</comment>
<sequence>MTKKRKQNWFMLLFALPFAGVGIGVLVFGVIPNLYEWQQMKRWPQVEARVLDAGLHTSRGDDSDTYRAYARYTYRYQMQDYTSERVAIMGGSDNIGDFQSDLARQLELAHRVEEPVPAWVNPNDPGDAVLNRELRWNMLGFKMIFVLVFGGVGIGLMIFTLKAKVGATDHPESSSKPWLAQQEWASPEVTCNSKVSLWVIWFFALIWNLISLPATLAVPDEWAGGNKLILIALIFPLAGIYLLYWAINSTLSWRRFGQLRLQLDPYPGSIGGQVGGTLTIPITYNPQQRFPVSLQCVRRYVTGSGKSRTSHESIVWQNNGLAQTKPAPGGGTSLGICFNVPANLPVSETYSDDYRFWRLELNADLPGVDLHRQFEIPVFATGEKSRAALPLSTSHPQLNDEREASIEAVANIQQIPGGVRMHYPMLHGAGNNLVGLVCGLFFGGAGVLMHFESDAPAVIVWAFTLIGGLITFICLKWLFTSLHVQLDHNGLISERYWLGMPIGRDQIPRADIQKLYIDVSSRGQSAKGYQEMCKIIALTNSGKKIPVAMNLKGRDTAQLALEAIGGLSGYGTTVRSF</sequence>
<keyword evidence="1" id="KW-0472">Membrane</keyword>
<feature type="transmembrane region" description="Helical" evidence="1">
    <location>
        <begin position="228"/>
        <end position="247"/>
    </location>
</feature>
<reference evidence="4" key="1">
    <citation type="submission" date="2017-05" db="EMBL/GenBank/DDBJ databases">
        <authorList>
            <person name="Barney B.M."/>
        </authorList>
    </citation>
    <scope>NUCLEOTIDE SEQUENCE [LARGE SCALE GENOMIC DNA]</scope>
    <source>
        <strain evidence="4">PSBB022</strain>
    </source>
</reference>
<organism evidence="3 4">
    <name type="scientific">Cellvibrio mixtus</name>
    <dbReference type="NCBI Taxonomy" id="39650"/>
    <lineage>
        <taxon>Bacteria</taxon>
        <taxon>Pseudomonadati</taxon>
        <taxon>Pseudomonadota</taxon>
        <taxon>Gammaproteobacteria</taxon>
        <taxon>Cellvibrionales</taxon>
        <taxon>Cellvibrionaceae</taxon>
        <taxon>Cellvibrio</taxon>
    </lineage>
</organism>
<dbReference type="Pfam" id="PF12158">
    <property type="entry name" value="DUF3592"/>
    <property type="match status" value="1"/>
</dbReference>
<keyword evidence="1" id="KW-0812">Transmembrane</keyword>
<dbReference type="AlphaFoldDB" id="A0A266QCG0"/>
<proteinExistence type="predicted"/>
<gene>
    <name evidence="3" type="ORF">CBP51_11585</name>
</gene>
<feature type="transmembrane region" description="Helical" evidence="1">
    <location>
        <begin position="457"/>
        <end position="479"/>
    </location>
</feature>
<evidence type="ECO:0000259" key="2">
    <source>
        <dbReference type="Pfam" id="PF12158"/>
    </source>
</evidence>
<dbReference type="RefSeq" id="WP_094984962.1">
    <property type="nucleotide sequence ID" value="NZ_NHNI01000001.1"/>
</dbReference>
<accession>A0A266QCG0</accession>
<feature type="transmembrane region" description="Helical" evidence="1">
    <location>
        <begin position="195"/>
        <end position="216"/>
    </location>
</feature>
<feature type="transmembrane region" description="Helical" evidence="1">
    <location>
        <begin position="430"/>
        <end position="451"/>
    </location>
</feature>
<evidence type="ECO:0000313" key="3">
    <source>
        <dbReference type="EMBL" id="OZY87578.1"/>
    </source>
</evidence>
<protein>
    <recommendedName>
        <fullName evidence="2">DUF3592 domain-containing protein</fullName>
    </recommendedName>
</protein>
<name>A0A266QCG0_9GAMM</name>
<feature type="domain" description="DUF3592" evidence="2">
    <location>
        <begin position="46"/>
        <end position="134"/>
    </location>
</feature>